<comment type="caution">
    <text evidence="1">The sequence shown here is derived from an EMBL/GenBank/DDBJ whole genome shotgun (WGS) entry which is preliminary data.</text>
</comment>
<gene>
    <name evidence="1" type="ORF">MGN01_44340</name>
</gene>
<reference evidence="1 2" key="1">
    <citation type="submission" date="2019-07" db="EMBL/GenBank/DDBJ databases">
        <title>Whole genome shotgun sequence of Methylobacterium gnaphalii NBRC 107716.</title>
        <authorList>
            <person name="Hosoyama A."/>
            <person name="Uohara A."/>
            <person name="Ohji S."/>
            <person name="Ichikawa N."/>
        </authorList>
    </citation>
    <scope>NUCLEOTIDE SEQUENCE [LARGE SCALE GENOMIC DNA]</scope>
    <source>
        <strain evidence="1 2">NBRC 107716</strain>
    </source>
</reference>
<dbReference type="AlphaFoldDB" id="A0A512JRM1"/>
<keyword evidence="2" id="KW-1185">Reference proteome</keyword>
<sequence>MRFSGRVTADARLQQERELTQALTATRWVIAGPPVFMGYDPPFALPFLRRNEVAVRLASS</sequence>
<dbReference type="Proteomes" id="UP000321750">
    <property type="component" value="Unassembled WGS sequence"/>
</dbReference>
<dbReference type="InterPro" id="IPR006917">
    <property type="entry name" value="SOUL_heme-bd"/>
</dbReference>
<dbReference type="InterPro" id="IPR011256">
    <property type="entry name" value="Reg_factor_effector_dom_sf"/>
</dbReference>
<protein>
    <recommendedName>
        <fullName evidence="3">SOUL heme-binding protein</fullName>
    </recommendedName>
</protein>
<evidence type="ECO:0000313" key="1">
    <source>
        <dbReference type="EMBL" id="GEP12589.1"/>
    </source>
</evidence>
<accession>A0A512JRM1</accession>
<organism evidence="1 2">
    <name type="scientific">Methylobacterium gnaphalii</name>
    <dbReference type="NCBI Taxonomy" id="1010610"/>
    <lineage>
        <taxon>Bacteria</taxon>
        <taxon>Pseudomonadati</taxon>
        <taxon>Pseudomonadota</taxon>
        <taxon>Alphaproteobacteria</taxon>
        <taxon>Hyphomicrobiales</taxon>
        <taxon>Methylobacteriaceae</taxon>
        <taxon>Methylobacterium</taxon>
    </lineage>
</organism>
<proteinExistence type="predicted"/>
<evidence type="ECO:0008006" key="3">
    <source>
        <dbReference type="Google" id="ProtNLM"/>
    </source>
</evidence>
<evidence type="ECO:0000313" key="2">
    <source>
        <dbReference type="Proteomes" id="UP000321750"/>
    </source>
</evidence>
<dbReference type="Pfam" id="PF04832">
    <property type="entry name" value="SOUL"/>
    <property type="match status" value="1"/>
</dbReference>
<dbReference type="Gene3D" id="3.20.80.10">
    <property type="entry name" value="Regulatory factor, effector binding domain"/>
    <property type="match status" value="1"/>
</dbReference>
<dbReference type="SUPFAM" id="SSF55136">
    <property type="entry name" value="Probable bacterial effector-binding domain"/>
    <property type="match status" value="1"/>
</dbReference>
<dbReference type="EMBL" id="BJZV01000051">
    <property type="protein sequence ID" value="GEP12589.1"/>
    <property type="molecule type" value="Genomic_DNA"/>
</dbReference>
<name>A0A512JRM1_9HYPH</name>